<dbReference type="PANTHER" id="PTHR30069:SF46">
    <property type="entry name" value="OAR PROTEIN"/>
    <property type="match status" value="1"/>
</dbReference>
<evidence type="ECO:0000313" key="10">
    <source>
        <dbReference type="EMBL" id="MCD2426201.1"/>
    </source>
</evidence>
<evidence type="ECO:0000256" key="4">
    <source>
        <dbReference type="ARBA" id="ARBA00022692"/>
    </source>
</evidence>
<evidence type="ECO:0000256" key="5">
    <source>
        <dbReference type="ARBA" id="ARBA00023136"/>
    </source>
</evidence>
<feature type="chain" id="PRO_5045129745" evidence="8">
    <location>
        <begin position="22"/>
        <end position="1088"/>
    </location>
</feature>
<evidence type="ECO:0000313" key="11">
    <source>
        <dbReference type="Proteomes" id="UP001199816"/>
    </source>
</evidence>
<dbReference type="InterPro" id="IPR039426">
    <property type="entry name" value="TonB-dep_rcpt-like"/>
</dbReference>
<dbReference type="SUPFAM" id="SSF56935">
    <property type="entry name" value="Porins"/>
    <property type="match status" value="1"/>
</dbReference>
<keyword evidence="6" id="KW-0998">Cell outer membrane</keyword>
<reference evidence="10 11" key="1">
    <citation type="submission" date="2021-11" db="EMBL/GenBank/DDBJ databases">
        <title>Genomic of Niabella pedocola.</title>
        <authorList>
            <person name="Wu T."/>
        </authorList>
    </citation>
    <scope>NUCLEOTIDE SEQUENCE [LARGE SCALE GENOMIC DNA]</scope>
    <source>
        <strain evidence="10 11">JCM 31011</strain>
    </source>
</reference>
<protein>
    <submittedName>
        <fullName evidence="10">Carboxypeptidase regulatory-like domain-containing protein</fullName>
    </submittedName>
</protein>
<evidence type="ECO:0000256" key="8">
    <source>
        <dbReference type="SAM" id="SignalP"/>
    </source>
</evidence>
<sequence length="1088" mass="119557">MLKKIYLFIAVALLSTAFLHAQVTTSSITGKVVDASLNGLQGATVTAVHEPTGSRYTTTSQTGGLFTLPNIAPGGPYTVSVTYVGYADYSKSEITVPLGDKYDISVELTNNAAQLETVVVTGVKSSIQKTGASTNISRRQVLNVPNPGRTLTGLSKLTPQSNGNSFAGMNQRYNNITIDGSVFNNNFGRSGDGMVPGGAAAAISLDAIDQLQVNIAPFDVRQAGFVGGGINAVTRRGTNNFYASAYGYFKPESFYGKKVKDQTVSTADLSRKVYGASIGGPIIKNKLFFFVNAEKEKSTRPGQTWLASRPGENDNNPQATKVLASDLEKLSSFLQTEYNYQTGAYEKYNFGVDNYKILGRLDWNINDMHKLSLRYTQSETNDDDQVNTSSVPSPAGRISNGRRGTVSGGMAYANTNFLNNTIVKSGVLELNSVFNSKLSNQLLVSYTDNQPKRVPNSNAPFVDIMKDANNVYISFGTDLFSYQNYIVDKAFNAAENLTLNLGKHNLVFGASFDHMEFQNSFTSGAGGGYYRYASLQDFLDKKAPNFFAVAYDPSNPMGIAVPSAKFNQLGVYVQDIWSPVSNFKLTYGLRVDQPNYPYTPPRNPALEQITFADENGNPEKFDVSKFPDSKMLISPRVGFTYDVLNNKSLVVRGGTGIFTGRIPFIWLVNQVGDNGVIRAQYTASGAELADIRYSTDRTKYIPSTVPPVGTTIPSGSSYSATVKDFKMPQVWRSNLAVEKTVATNTIVSLEAIYTKMINNVYYRNANLGTQAGTLGGVADKRPIYNTRLNADIAQMNVLDNINKGYSFALTPMIQKSFANGWEAMLAYTYTIAKDVAIGSSDQAGSGWTTNNISGNPNKPELGYSNYSVPHRIVASASYRFDYLNKKMATTVGVYYAGSSQDRYSYRYGGDINGDNASNDIIYIPKSASEITFVEGYTVGGKTYTAQEQSDAFFKYVENDKYLKNHKGQYMERYGAVLPWNHALDLRVLQDFYVYTGSKKHTLQLSADLTNFLNLLNKDWGYRYFYNFGTFQDQALLGLPSSTNNTGKEGFNKANPKYTFNPTITKVQQPDYSVGSTWGLQIGIRYIFN</sequence>
<comment type="caution">
    <text evidence="10">The sequence shown here is derived from an EMBL/GenBank/DDBJ whole genome shotgun (WGS) entry which is preliminary data.</text>
</comment>
<dbReference type="RefSeq" id="WP_231008789.1">
    <property type="nucleotide sequence ID" value="NZ_JAJNEC010000008.1"/>
</dbReference>
<organism evidence="10 11">
    <name type="scientific">Niabella pedocola</name>
    <dbReference type="NCBI Taxonomy" id="1752077"/>
    <lineage>
        <taxon>Bacteria</taxon>
        <taxon>Pseudomonadati</taxon>
        <taxon>Bacteroidota</taxon>
        <taxon>Chitinophagia</taxon>
        <taxon>Chitinophagales</taxon>
        <taxon>Chitinophagaceae</taxon>
        <taxon>Niabella</taxon>
    </lineage>
</organism>
<keyword evidence="2" id="KW-0813">Transport</keyword>
<accession>A0ABS8Q1V9</accession>
<dbReference type="InterPro" id="IPR057601">
    <property type="entry name" value="Oar-like_b-barrel"/>
</dbReference>
<evidence type="ECO:0000256" key="1">
    <source>
        <dbReference type="ARBA" id="ARBA00004571"/>
    </source>
</evidence>
<feature type="signal peptide" evidence="8">
    <location>
        <begin position="1"/>
        <end position="21"/>
    </location>
</feature>
<evidence type="ECO:0000256" key="7">
    <source>
        <dbReference type="SAM" id="MobiDB-lite"/>
    </source>
</evidence>
<dbReference type="Gene3D" id="2.40.170.20">
    <property type="entry name" value="TonB-dependent receptor, beta-barrel domain"/>
    <property type="match status" value="1"/>
</dbReference>
<evidence type="ECO:0000256" key="3">
    <source>
        <dbReference type="ARBA" id="ARBA00022452"/>
    </source>
</evidence>
<dbReference type="InterPro" id="IPR036942">
    <property type="entry name" value="Beta-barrel_TonB_sf"/>
</dbReference>
<name>A0ABS8Q1V9_9BACT</name>
<proteinExistence type="predicted"/>
<evidence type="ECO:0000256" key="2">
    <source>
        <dbReference type="ARBA" id="ARBA00022448"/>
    </source>
</evidence>
<keyword evidence="3" id="KW-1134">Transmembrane beta strand</keyword>
<keyword evidence="8" id="KW-0732">Signal</keyword>
<dbReference type="Pfam" id="PF25183">
    <property type="entry name" value="OMP_b-brl_4"/>
    <property type="match status" value="1"/>
</dbReference>
<dbReference type="PANTHER" id="PTHR30069">
    <property type="entry name" value="TONB-DEPENDENT OUTER MEMBRANE RECEPTOR"/>
    <property type="match status" value="1"/>
</dbReference>
<feature type="region of interest" description="Disordered" evidence="7">
    <location>
        <begin position="379"/>
        <end position="402"/>
    </location>
</feature>
<comment type="subcellular location">
    <subcellularLocation>
        <location evidence="1">Cell outer membrane</location>
        <topology evidence="1">Multi-pass membrane protein</topology>
    </subcellularLocation>
</comment>
<dbReference type="SUPFAM" id="SSF49452">
    <property type="entry name" value="Starch-binding domain-like"/>
    <property type="match status" value="1"/>
</dbReference>
<keyword evidence="11" id="KW-1185">Reference proteome</keyword>
<evidence type="ECO:0000259" key="9">
    <source>
        <dbReference type="Pfam" id="PF25183"/>
    </source>
</evidence>
<dbReference type="InterPro" id="IPR013784">
    <property type="entry name" value="Carb-bd-like_fold"/>
</dbReference>
<keyword evidence="5" id="KW-0472">Membrane</keyword>
<dbReference type="Pfam" id="PF13620">
    <property type="entry name" value="CarboxypepD_reg"/>
    <property type="match status" value="1"/>
</dbReference>
<dbReference type="EMBL" id="JAJNEC010000008">
    <property type="protein sequence ID" value="MCD2426201.1"/>
    <property type="molecule type" value="Genomic_DNA"/>
</dbReference>
<dbReference type="Gene3D" id="2.60.40.1120">
    <property type="entry name" value="Carboxypeptidase-like, regulatory domain"/>
    <property type="match status" value="1"/>
</dbReference>
<dbReference type="Proteomes" id="UP001199816">
    <property type="component" value="Unassembled WGS sequence"/>
</dbReference>
<feature type="domain" description="TonB-dependent transporter Oar-like beta-barrel" evidence="9">
    <location>
        <begin position="233"/>
        <end position="1015"/>
    </location>
</feature>
<keyword evidence="4" id="KW-0812">Transmembrane</keyword>
<evidence type="ECO:0000256" key="6">
    <source>
        <dbReference type="ARBA" id="ARBA00023237"/>
    </source>
</evidence>
<gene>
    <name evidence="10" type="ORF">LQ567_25675</name>
</gene>